<dbReference type="SUPFAM" id="SSF56935">
    <property type="entry name" value="Porins"/>
    <property type="match status" value="1"/>
</dbReference>
<organism evidence="13 14">
    <name type="scientific">Chitinophaga terrae</name>
    <name type="common">ex Kim and Jung 2007</name>
    <dbReference type="NCBI Taxonomy" id="408074"/>
    <lineage>
        <taxon>Bacteria</taxon>
        <taxon>Pseudomonadati</taxon>
        <taxon>Bacteroidota</taxon>
        <taxon>Chitinophagia</taxon>
        <taxon>Chitinophagales</taxon>
        <taxon>Chitinophagaceae</taxon>
        <taxon>Chitinophaga</taxon>
    </lineage>
</organism>
<dbReference type="InterPro" id="IPR023996">
    <property type="entry name" value="TonB-dep_OMP_SusC/RagA"/>
</dbReference>
<keyword evidence="14" id="KW-1185">Reference proteome</keyword>
<evidence type="ECO:0000256" key="8">
    <source>
        <dbReference type="ARBA" id="ARBA00023136"/>
    </source>
</evidence>
<dbReference type="Gene3D" id="2.170.130.10">
    <property type="entry name" value="TonB-dependent receptor, plug domain"/>
    <property type="match status" value="1"/>
</dbReference>
<comment type="subcellular location">
    <subcellularLocation>
        <location evidence="1 10">Cell outer membrane</location>
        <topology evidence="1 10">Multi-pass membrane protein</topology>
    </subcellularLocation>
</comment>
<comment type="similarity">
    <text evidence="10 11">Belongs to the TonB-dependent receptor family.</text>
</comment>
<keyword evidence="3 10" id="KW-1134">Transmembrane beta strand</keyword>
<dbReference type="InterPro" id="IPR000531">
    <property type="entry name" value="Beta-barrel_TonB"/>
</dbReference>
<feature type="domain" description="Secretin/TonB short N-terminal" evidence="12">
    <location>
        <begin position="56"/>
        <end position="107"/>
    </location>
</feature>
<evidence type="ECO:0000256" key="3">
    <source>
        <dbReference type="ARBA" id="ARBA00022452"/>
    </source>
</evidence>
<dbReference type="SUPFAM" id="SSF49464">
    <property type="entry name" value="Carboxypeptidase regulatory domain-like"/>
    <property type="match status" value="1"/>
</dbReference>
<dbReference type="OrthoDB" id="9768177at2"/>
<dbReference type="Gene3D" id="2.40.170.20">
    <property type="entry name" value="TonB-dependent receptor, beta-barrel domain"/>
    <property type="match status" value="1"/>
</dbReference>
<dbReference type="NCBIfam" id="TIGR04056">
    <property type="entry name" value="OMP_RagA_SusC"/>
    <property type="match status" value="1"/>
</dbReference>
<keyword evidence="5 10" id="KW-0812">Transmembrane</keyword>
<gene>
    <name evidence="13" type="ORF">SAMN05660909_01867</name>
</gene>
<accession>A0A1H4B419</accession>
<keyword evidence="9 10" id="KW-0998">Cell outer membrane</keyword>
<evidence type="ECO:0000256" key="6">
    <source>
        <dbReference type="ARBA" id="ARBA00023004"/>
    </source>
</evidence>
<dbReference type="InterPro" id="IPR036942">
    <property type="entry name" value="Beta-barrel_TonB_sf"/>
</dbReference>
<proteinExistence type="inferred from homology"/>
<keyword evidence="7 11" id="KW-0798">TonB box</keyword>
<reference evidence="14" key="1">
    <citation type="submission" date="2016-10" db="EMBL/GenBank/DDBJ databases">
        <authorList>
            <person name="Varghese N."/>
            <person name="Submissions S."/>
        </authorList>
    </citation>
    <scope>NUCLEOTIDE SEQUENCE [LARGE SCALE GENOMIC DNA]</scope>
    <source>
        <strain evidence="14">DSM 23920</strain>
    </source>
</reference>
<dbReference type="Gene3D" id="2.60.40.1120">
    <property type="entry name" value="Carboxypeptidase-like, regulatory domain"/>
    <property type="match status" value="1"/>
</dbReference>
<evidence type="ECO:0000256" key="4">
    <source>
        <dbReference type="ARBA" id="ARBA00022496"/>
    </source>
</evidence>
<name>A0A1H4B419_9BACT</name>
<dbReference type="GO" id="GO:0009279">
    <property type="term" value="C:cell outer membrane"/>
    <property type="evidence" value="ECO:0007669"/>
    <property type="project" value="UniProtKB-SubCell"/>
</dbReference>
<keyword evidence="4" id="KW-0410">Iron transport</keyword>
<dbReference type="Pfam" id="PF00593">
    <property type="entry name" value="TonB_dep_Rec_b-barrel"/>
    <property type="match status" value="1"/>
</dbReference>
<sequence length="1086" mass="119079">MGKVVSIMKLVSLIILITCLQITGEAFGQTTHRISLKTDALPLGKLLKLVEEKSGCRFVFRNDQLPANKVAVNLINLPIEEALKVVLKNTGLTFKEISANLIAIGPDTKSNNNIIVKGEVKDYTGQPLPGVSIRIAGQNKGTFTDPNGTFQLETMNNAVLICSFIGYEEQSVPVNNRTQISITLKDDAHGLNEVVVVAYSVQPKSSLTGSASTVNTALFDKAPRSSFQESLQGNVPGLQSTNGSGQPGSIPSVYIRGIGSITAGSAPLYVIDGVPVVTESLTDYNVNTLAGINSSDIATITVLKDAAAASIYGSRAANGVVLITTKSGIAGKTRIAASVQRGINELTIPKANYPLNTKEMIELLREGWFNKGDGSTEAGFQQELKARGVDTTVNTNWIDVLTRHGAYSQANLSAAGGSEKTKFYVSGGFYDSQSALKGVDYRRMTARLNLTNKATEKLSFNVNLSLNYQRANAVGDVGLMANPVRSLARLQPWLKIYNPDGSYDFSYNNTFNPVAVLNDVSRTGTIYGLLGGAGAKYQITDFLSLESKVSLDLNYARSNSFFAPGFGDGRNTNGWVSAANNLWTNWVVTNILRFNRHWGDHEINTFVGYEAQKTSASGNSAAASNLLPGLKQLADASKPESVSSLSAANSLTGLFLNNSYDYRRKYYLTTSIRRDASSRFGNQRRSATFWSVGAAWNIYQEPFLQQVDFINELKIRASYGSNGNQAIDNYASLSLYSPGNDYDGKPGYVLTQYPNPYLTWEQNKPFNVGIDVTVLNNRLSGSVEYYSRITSRLLLNVPVSSSNGVTTVFRNNGEMKNSGIEIALSSRNIVAKRPGAFNWRTDANFSTLKNVITRLDNPITSAIYRREVGSDFYQFYLAGFAGADPNTGEALWYTDNTKTKTTKVYGEAQRFNQGSALPKFFGGITNVLSYKGFELSFQFYYNWGSKVYDNWGPFTESDGSGGFGGSSKMSRITYENRWRKPGDITNVPKVVFGGTQSGLSNQASSRFLYDGSFIRLRDLLIAYNLPPQWLKSVKIDDVKIYLRGNNLWTFIKDKYLIMDPEVPVTGDYDQRPPVFRTFLIGMDVNF</sequence>
<dbReference type="STRING" id="408074.SAMN05660909_01867"/>
<evidence type="ECO:0000256" key="1">
    <source>
        <dbReference type="ARBA" id="ARBA00004571"/>
    </source>
</evidence>
<evidence type="ECO:0000313" key="14">
    <source>
        <dbReference type="Proteomes" id="UP000199656"/>
    </source>
</evidence>
<dbReference type="EMBL" id="FNRL01000007">
    <property type="protein sequence ID" value="SEA42837.1"/>
    <property type="molecule type" value="Genomic_DNA"/>
</dbReference>
<evidence type="ECO:0000256" key="11">
    <source>
        <dbReference type="RuleBase" id="RU003357"/>
    </source>
</evidence>
<evidence type="ECO:0000256" key="7">
    <source>
        <dbReference type="ARBA" id="ARBA00023077"/>
    </source>
</evidence>
<evidence type="ECO:0000313" key="13">
    <source>
        <dbReference type="EMBL" id="SEA42837.1"/>
    </source>
</evidence>
<dbReference type="InterPro" id="IPR012910">
    <property type="entry name" value="Plug_dom"/>
</dbReference>
<dbReference type="InterPro" id="IPR037066">
    <property type="entry name" value="Plug_dom_sf"/>
</dbReference>
<dbReference type="InterPro" id="IPR008969">
    <property type="entry name" value="CarboxyPept-like_regulatory"/>
</dbReference>
<dbReference type="InterPro" id="IPR023997">
    <property type="entry name" value="TonB-dep_OMP_SusC/RagA_CS"/>
</dbReference>
<keyword evidence="4" id="KW-0406">Ion transport</keyword>
<dbReference type="AlphaFoldDB" id="A0A1H4B419"/>
<protein>
    <submittedName>
        <fullName evidence="13">TonB-linked outer membrane protein, SusC/RagA family</fullName>
    </submittedName>
</protein>
<dbReference type="GO" id="GO:0006826">
    <property type="term" value="P:iron ion transport"/>
    <property type="evidence" value="ECO:0007669"/>
    <property type="project" value="UniProtKB-KW"/>
</dbReference>
<keyword evidence="8 10" id="KW-0472">Membrane</keyword>
<evidence type="ECO:0000256" key="9">
    <source>
        <dbReference type="ARBA" id="ARBA00023237"/>
    </source>
</evidence>
<keyword evidence="2 10" id="KW-0813">Transport</keyword>
<dbReference type="Pfam" id="PF13715">
    <property type="entry name" value="CarbopepD_reg_2"/>
    <property type="match status" value="1"/>
</dbReference>
<dbReference type="Proteomes" id="UP000199656">
    <property type="component" value="Unassembled WGS sequence"/>
</dbReference>
<dbReference type="SMART" id="SM00965">
    <property type="entry name" value="STN"/>
    <property type="match status" value="1"/>
</dbReference>
<dbReference type="NCBIfam" id="TIGR04057">
    <property type="entry name" value="SusC_RagA_signa"/>
    <property type="match status" value="1"/>
</dbReference>
<keyword evidence="6" id="KW-0408">Iron</keyword>
<dbReference type="PROSITE" id="PS52016">
    <property type="entry name" value="TONB_DEPENDENT_REC_3"/>
    <property type="match status" value="1"/>
</dbReference>
<evidence type="ECO:0000259" key="12">
    <source>
        <dbReference type="SMART" id="SM00965"/>
    </source>
</evidence>
<evidence type="ECO:0000256" key="2">
    <source>
        <dbReference type="ARBA" id="ARBA00022448"/>
    </source>
</evidence>
<dbReference type="Pfam" id="PF07715">
    <property type="entry name" value="Plug"/>
    <property type="match status" value="1"/>
</dbReference>
<evidence type="ECO:0000256" key="5">
    <source>
        <dbReference type="ARBA" id="ARBA00022692"/>
    </source>
</evidence>
<evidence type="ECO:0000256" key="10">
    <source>
        <dbReference type="PROSITE-ProRule" id="PRU01360"/>
    </source>
</evidence>
<dbReference type="Gene3D" id="3.55.50.30">
    <property type="match status" value="1"/>
</dbReference>
<dbReference type="InterPro" id="IPR011662">
    <property type="entry name" value="Secretin/TonB_short_N"/>
</dbReference>
<dbReference type="InterPro" id="IPR039426">
    <property type="entry name" value="TonB-dep_rcpt-like"/>
</dbReference>